<evidence type="ECO:0000256" key="4">
    <source>
        <dbReference type="ARBA" id="ARBA00023002"/>
    </source>
</evidence>
<gene>
    <name evidence="8" type="ORF">DM860_011958</name>
</gene>
<evidence type="ECO:0000256" key="2">
    <source>
        <dbReference type="ARBA" id="ARBA00010617"/>
    </source>
</evidence>
<comment type="cofactor">
    <cofactor evidence="1 6">
        <name>heme</name>
        <dbReference type="ChEBI" id="CHEBI:30413"/>
    </cofactor>
</comment>
<keyword evidence="7" id="KW-1133">Transmembrane helix</keyword>
<dbReference type="SUPFAM" id="SSF48264">
    <property type="entry name" value="Cytochrome P450"/>
    <property type="match status" value="1"/>
</dbReference>
<dbReference type="AlphaFoldDB" id="A0A328D8X4"/>
<dbReference type="Pfam" id="PF00067">
    <property type="entry name" value="p450"/>
    <property type="match status" value="1"/>
</dbReference>
<dbReference type="InterPro" id="IPR001128">
    <property type="entry name" value="Cyt_P450"/>
</dbReference>
<dbReference type="CDD" id="cd11064">
    <property type="entry name" value="CYP86A"/>
    <property type="match status" value="1"/>
</dbReference>
<keyword evidence="7" id="KW-0472">Membrane</keyword>
<dbReference type="GO" id="GO:0004497">
    <property type="term" value="F:monooxygenase activity"/>
    <property type="evidence" value="ECO:0007669"/>
    <property type="project" value="InterPro"/>
</dbReference>
<dbReference type="GO" id="GO:0005506">
    <property type="term" value="F:iron ion binding"/>
    <property type="evidence" value="ECO:0007669"/>
    <property type="project" value="InterPro"/>
</dbReference>
<dbReference type="PANTHER" id="PTHR24296">
    <property type="entry name" value="CYTOCHROME P450"/>
    <property type="match status" value="1"/>
</dbReference>
<evidence type="ECO:0000256" key="6">
    <source>
        <dbReference type="PIRSR" id="PIRSR602401-1"/>
    </source>
</evidence>
<keyword evidence="6" id="KW-0349">Heme</keyword>
<dbReference type="GO" id="GO:0020037">
    <property type="term" value="F:heme binding"/>
    <property type="evidence" value="ECO:0007669"/>
    <property type="project" value="InterPro"/>
</dbReference>
<dbReference type="Proteomes" id="UP000249390">
    <property type="component" value="Unassembled WGS sequence"/>
</dbReference>
<keyword evidence="5 6" id="KW-0408">Iron</keyword>
<accession>A0A328D8X4</accession>
<keyword evidence="4" id="KW-0560">Oxidoreductase</keyword>
<dbReference type="InterPro" id="IPR002401">
    <property type="entry name" value="Cyt_P450_E_grp-I"/>
</dbReference>
<protein>
    <recommendedName>
        <fullName evidence="10">Cytochrome P450</fullName>
    </recommendedName>
</protein>
<keyword evidence="3 6" id="KW-0479">Metal-binding</keyword>
<comment type="caution">
    <text evidence="8">The sequence shown here is derived from an EMBL/GenBank/DDBJ whole genome shotgun (WGS) entry which is preliminary data.</text>
</comment>
<keyword evidence="9" id="KW-1185">Reference proteome</keyword>
<proteinExistence type="inferred from homology"/>
<feature type="transmembrane region" description="Helical" evidence="7">
    <location>
        <begin position="30"/>
        <end position="52"/>
    </location>
</feature>
<dbReference type="Gene3D" id="1.10.630.10">
    <property type="entry name" value="Cytochrome P450"/>
    <property type="match status" value="1"/>
</dbReference>
<evidence type="ECO:0008006" key="10">
    <source>
        <dbReference type="Google" id="ProtNLM"/>
    </source>
</evidence>
<evidence type="ECO:0000256" key="7">
    <source>
        <dbReference type="SAM" id="Phobius"/>
    </source>
</evidence>
<keyword evidence="7" id="KW-0812">Transmembrane</keyword>
<reference evidence="8 9" key="1">
    <citation type="submission" date="2018-06" db="EMBL/GenBank/DDBJ databases">
        <title>The Genome of Cuscuta australis (Dodder) Provides Insight into the Evolution of Plant Parasitism.</title>
        <authorList>
            <person name="Liu H."/>
        </authorList>
    </citation>
    <scope>NUCLEOTIDE SEQUENCE [LARGE SCALE GENOMIC DNA]</scope>
    <source>
        <strain evidence="9">cv. Yunnan</strain>
        <tissue evidence="8">Vines</tissue>
    </source>
</reference>
<dbReference type="GO" id="GO:0016705">
    <property type="term" value="F:oxidoreductase activity, acting on paired donors, with incorporation or reduction of molecular oxygen"/>
    <property type="evidence" value="ECO:0007669"/>
    <property type="project" value="InterPro"/>
</dbReference>
<dbReference type="EMBL" id="NQVE01000175">
    <property type="protein sequence ID" value="RAL42175.1"/>
    <property type="molecule type" value="Genomic_DNA"/>
</dbReference>
<dbReference type="PRINTS" id="PR00385">
    <property type="entry name" value="P450"/>
</dbReference>
<dbReference type="InterPro" id="IPR036396">
    <property type="entry name" value="Cyt_P450_sf"/>
</dbReference>
<dbReference type="PRINTS" id="PR00463">
    <property type="entry name" value="EP450I"/>
</dbReference>
<evidence type="ECO:0000256" key="3">
    <source>
        <dbReference type="ARBA" id="ARBA00022723"/>
    </source>
</evidence>
<evidence type="ECO:0000256" key="5">
    <source>
        <dbReference type="ARBA" id="ARBA00023004"/>
    </source>
</evidence>
<sequence length="529" mass="60139">MQSYLHNHDSRRSLNAYPNLVGMEFFDFDLSASLIFCFLPLLLLLVFFSHIFSSKSSSKIPRSYPLLGSYPSLLKNKHRRVQWISDAIHSSPNLTFTLHRPGISMVFTANPKNVQHILKTRFSVYSKGDFSRANLADFLGDGIFNVDGDSWKFQRQVASHEFNTRSLRKFVETVVDAELSDRLVPVLASAAGGKTVLDFQDVLQRFAFDNICKISFGCDPGYLSPSLPDEKFAVAFEEAVRLSTSRFNEIAPKIWKLKRFFDIGSERKLRIAVSEVRDFAQKIVREKTKELEEKSTLDSVDLLSRFLSSGHSEEKFVTDIVISFILAGRDTTSAALTWFFWLISRRPEVEIQILKEVESKSEAAVYEEVKDMVYTHAALCEAMRLYPPVPVDTKAAEEDDVLPDGTAVKKGWRVAYHPYAMGRAEELWGEDWAEFRPERWLNRDAGGNLIFVGRDPYVYPVFQAGPRVCLGKEMAFLQMKRVVAGVMRRFRVVPGAEKGVEPVYISYLTSKMEGGFPVTIEERSSAAQY</sequence>
<evidence type="ECO:0000256" key="1">
    <source>
        <dbReference type="ARBA" id="ARBA00001971"/>
    </source>
</evidence>
<organism evidence="8 9">
    <name type="scientific">Cuscuta australis</name>
    <dbReference type="NCBI Taxonomy" id="267555"/>
    <lineage>
        <taxon>Eukaryota</taxon>
        <taxon>Viridiplantae</taxon>
        <taxon>Streptophyta</taxon>
        <taxon>Embryophyta</taxon>
        <taxon>Tracheophyta</taxon>
        <taxon>Spermatophyta</taxon>
        <taxon>Magnoliopsida</taxon>
        <taxon>eudicotyledons</taxon>
        <taxon>Gunneridae</taxon>
        <taxon>Pentapetalae</taxon>
        <taxon>asterids</taxon>
        <taxon>lamiids</taxon>
        <taxon>Solanales</taxon>
        <taxon>Convolvulaceae</taxon>
        <taxon>Cuscuteae</taxon>
        <taxon>Cuscuta</taxon>
        <taxon>Cuscuta subgen. Grammica</taxon>
        <taxon>Cuscuta sect. Cleistogrammica</taxon>
    </lineage>
</organism>
<evidence type="ECO:0000313" key="8">
    <source>
        <dbReference type="EMBL" id="RAL42175.1"/>
    </source>
</evidence>
<comment type="similarity">
    <text evidence="2">Belongs to the cytochrome P450 family.</text>
</comment>
<name>A0A328D8X4_9ASTE</name>
<evidence type="ECO:0000313" key="9">
    <source>
        <dbReference type="Proteomes" id="UP000249390"/>
    </source>
</evidence>
<feature type="binding site" description="axial binding residue" evidence="6">
    <location>
        <position position="469"/>
    </location>
    <ligand>
        <name>heme</name>
        <dbReference type="ChEBI" id="CHEBI:30413"/>
    </ligand>
    <ligandPart>
        <name>Fe</name>
        <dbReference type="ChEBI" id="CHEBI:18248"/>
    </ligandPart>
</feature>